<proteinExistence type="predicted"/>
<reference evidence="1" key="1">
    <citation type="submission" date="2020-08" db="EMBL/GenBank/DDBJ databases">
        <title>Studying the diversity of plant-associated saprophytic bacteria and their role in host health and plant-pathogen interactions.</title>
        <authorList>
            <person name="Potnis N."/>
        </authorList>
    </citation>
    <scope>NUCLEOTIDE SEQUENCE</scope>
    <source>
        <strain evidence="1">F21</strain>
    </source>
</reference>
<name>A0AB73H2K1_9XANT</name>
<gene>
    <name evidence="1" type="ORF">FHR65_003974</name>
</gene>
<sequence>MQCKHPRRSAVAARKCEVDRTLRRCGRAVAQAYVLIGPYMIFLVG</sequence>
<dbReference type="Proteomes" id="UP000528595">
    <property type="component" value="Unassembled WGS sequence"/>
</dbReference>
<accession>A0AB73H2K1</accession>
<protein>
    <submittedName>
        <fullName evidence="1">Uncharacterized protein</fullName>
    </submittedName>
</protein>
<evidence type="ECO:0000313" key="1">
    <source>
        <dbReference type="EMBL" id="MBB5672376.1"/>
    </source>
</evidence>
<dbReference type="EMBL" id="JACIIQ010000023">
    <property type="protein sequence ID" value="MBB5672376.1"/>
    <property type="molecule type" value="Genomic_DNA"/>
</dbReference>
<comment type="caution">
    <text evidence="1">The sequence shown here is derived from an EMBL/GenBank/DDBJ whole genome shotgun (WGS) entry which is preliminary data.</text>
</comment>
<dbReference type="AlphaFoldDB" id="A0AB73H2K1"/>
<organism evidence="1">
    <name type="scientific">Xanthomonas arboricola</name>
    <dbReference type="NCBI Taxonomy" id="56448"/>
    <lineage>
        <taxon>Bacteria</taxon>
        <taxon>Pseudomonadati</taxon>
        <taxon>Pseudomonadota</taxon>
        <taxon>Gammaproteobacteria</taxon>
        <taxon>Lysobacterales</taxon>
        <taxon>Lysobacteraceae</taxon>
        <taxon>Xanthomonas</taxon>
    </lineage>
</organism>